<evidence type="ECO:0000256" key="1">
    <source>
        <dbReference type="SAM" id="SignalP"/>
    </source>
</evidence>
<name>A0A0D8FT55_9ACTN</name>
<dbReference type="eggNOG" id="ENOG502ZVD8">
    <property type="taxonomic scope" value="Bacteria"/>
</dbReference>
<dbReference type="AlphaFoldDB" id="A0A0D8FT55"/>
<feature type="chain" id="PRO_5002329625" evidence="1">
    <location>
        <begin position="39"/>
        <end position="423"/>
    </location>
</feature>
<dbReference type="EMBL" id="JXUW01000018">
    <property type="protein sequence ID" value="KJE76296.1"/>
    <property type="molecule type" value="Genomic_DNA"/>
</dbReference>
<reference evidence="2 3" key="1">
    <citation type="submission" date="2015-01" db="EMBL/GenBank/DDBJ databases">
        <title>Draft genome of the acidophilic iron oxidizer Ferrimicrobium acidiphilum strain T23.</title>
        <authorList>
            <person name="Poehlein A."/>
            <person name="Eisen S."/>
            <person name="Schloemann M."/>
            <person name="Johnson B.D."/>
            <person name="Daniel R."/>
            <person name="Muehling M."/>
        </authorList>
    </citation>
    <scope>NUCLEOTIDE SEQUENCE [LARGE SCALE GENOMIC DNA]</scope>
    <source>
        <strain evidence="2 3">T23</strain>
    </source>
</reference>
<accession>A0A0D8FT55</accession>
<keyword evidence="3" id="KW-1185">Reference proteome</keyword>
<dbReference type="GeneID" id="78373040"/>
<keyword evidence="1" id="KW-0732">Signal</keyword>
<dbReference type="Proteomes" id="UP000032336">
    <property type="component" value="Unassembled WGS sequence"/>
</dbReference>
<protein>
    <submittedName>
        <fullName evidence="2">Uncharacterized protein</fullName>
    </submittedName>
</protein>
<comment type="caution">
    <text evidence="2">The sequence shown here is derived from an EMBL/GenBank/DDBJ whole genome shotgun (WGS) entry which is preliminary data.</text>
</comment>
<gene>
    <name evidence="2" type="ORF">FEAC_19060</name>
</gene>
<organism evidence="2 3">
    <name type="scientific">Ferrimicrobium acidiphilum DSM 19497</name>
    <dbReference type="NCBI Taxonomy" id="1121877"/>
    <lineage>
        <taxon>Bacteria</taxon>
        <taxon>Bacillati</taxon>
        <taxon>Actinomycetota</taxon>
        <taxon>Acidimicrobiia</taxon>
        <taxon>Acidimicrobiales</taxon>
        <taxon>Acidimicrobiaceae</taxon>
        <taxon>Ferrimicrobium</taxon>
    </lineage>
</organism>
<evidence type="ECO:0000313" key="2">
    <source>
        <dbReference type="EMBL" id="KJE76296.1"/>
    </source>
</evidence>
<sequence length="423" mass="45264">MKLNKTSPHRSALHSYAAALSVLGLTAGAIAVSTNIQAQTRTNLNAVQPTTEGQLTSLHTTSRSTTNVAVHHPVTGTPLVEVAPVKVAPAHATTTAIQQSTSSTHPANGASPAAAINTGQGLFLQVSSLSPTYSVADVAHWMAQVCSTGKSTAGSTLVLQDIVNASGQFNTPYLNAIVPYLPGYSTCFSQVFIGTAGINYNGPGTLYQQGVQNTSVQSDYLNQSATLAKQFLAHYPRVRPNWYLTLEANLNYLDQPAVATAYSSILTNQIRYLQSLTPNASFLWSPGFWYTYTGYSSNTYGMGLLNQGLAGLFSNLTAATHQPVIVDLQDEIGTTNCWGSGAMTPLDAVDWEHYLTTIPNHPAIEMNTTLFQTSCSTGGAMPLSANQVSTTESYYQSNNVKLGPAYEMRYWLQQHGMSLTTQS</sequence>
<evidence type="ECO:0000313" key="3">
    <source>
        <dbReference type="Proteomes" id="UP000032336"/>
    </source>
</evidence>
<dbReference type="OrthoDB" id="9429513at2"/>
<proteinExistence type="predicted"/>
<feature type="signal peptide" evidence="1">
    <location>
        <begin position="1"/>
        <end position="38"/>
    </location>
</feature>
<dbReference type="RefSeq" id="WP_035392331.1">
    <property type="nucleotide sequence ID" value="NZ_JXUW01000018.1"/>
</dbReference>